<feature type="chain" id="PRO_5037240947" evidence="1">
    <location>
        <begin position="21"/>
        <end position="145"/>
    </location>
</feature>
<evidence type="ECO:0000313" key="2">
    <source>
        <dbReference type="Proteomes" id="UP000887574"/>
    </source>
</evidence>
<accession>A0A915DI34</accession>
<evidence type="ECO:0000313" key="3">
    <source>
        <dbReference type="WBParaSite" id="jg19694.1"/>
    </source>
</evidence>
<feature type="signal peptide" evidence="1">
    <location>
        <begin position="1"/>
        <end position="20"/>
    </location>
</feature>
<organism evidence="2 3">
    <name type="scientific">Ditylenchus dipsaci</name>
    <dbReference type="NCBI Taxonomy" id="166011"/>
    <lineage>
        <taxon>Eukaryota</taxon>
        <taxon>Metazoa</taxon>
        <taxon>Ecdysozoa</taxon>
        <taxon>Nematoda</taxon>
        <taxon>Chromadorea</taxon>
        <taxon>Rhabditida</taxon>
        <taxon>Tylenchina</taxon>
        <taxon>Tylenchomorpha</taxon>
        <taxon>Sphaerularioidea</taxon>
        <taxon>Anguinidae</taxon>
        <taxon>Anguininae</taxon>
        <taxon>Ditylenchus</taxon>
    </lineage>
</organism>
<keyword evidence="1" id="KW-0732">Signal</keyword>
<sequence>MLVLLHILVFIYLICKQCCGEIEKLDQQNVDIKLGMRPDTVSSYEEFSVNNGKCMYKNGNVIEEGVTRPATEDEIRKLHLFKNKLAEYGAVLQQHMTQYLAEMVKQNRTREHQADTHDWPMAPQHLAFARNASIKLYNYNSGDCR</sequence>
<dbReference type="WBParaSite" id="jg19694.1">
    <property type="protein sequence ID" value="jg19694.1"/>
    <property type="gene ID" value="jg19694"/>
</dbReference>
<protein>
    <submittedName>
        <fullName evidence="3">Pepsin inhibitor-3-like repeated domain-containing protein</fullName>
    </submittedName>
</protein>
<dbReference type="Proteomes" id="UP000887574">
    <property type="component" value="Unplaced"/>
</dbReference>
<reference evidence="3" key="1">
    <citation type="submission" date="2022-11" db="UniProtKB">
        <authorList>
            <consortium name="WormBaseParasite"/>
        </authorList>
    </citation>
    <scope>IDENTIFICATION</scope>
</reference>
<name>A0A915DI34_9BILA</name>
<proteinExistence type="predicted"/>
<evidence type="ECO:0000256" key="1">
    <source>
        <dbReference type="SAM" id="SignalP"/>
    </source>
</evidence>
<keyword evidence="2" id="KW-1185">Reference proteome</keyword>
<dbReference type="AlphaFoldDB" id="A0A915DI34"/>